<dbReference type="OrthoDB" id="5195437at2"/>
<organism evidence="1 2">
    <name type="scientific">Enhydrobacter aerosaccus</name>
    <dbReference type="NCBI Taxonomy" id="225324"/>
    <lineage>
        <taxon>Bacteria</taxon>
        <taxon>Pseudomonadati</taxon>
        <taxon>Pseudomonadota</taxon>
        <taxon>Alphaproteobacteria</taxon>
        <taxon>Hyphomicrobiales</taxon>
        <taxon>Enhydrobacter</taxon>
    </lineage>
</organism>
<dbReference type="EMBL" id="FUWJ01000001">
    <property type="protein sequence ID" value="SJZ33690.1"/>
    <property type="molecule type" value="Genomic_DNA"/>
</dbReference>
<dbReference type="AlphaFoldDB" id="A0A1T4JU12"/>
<proteinExistence type="predicted"/>
<sequence>MSRRIDKSWIVFDSIENDEHDRCVDLFRRPDGSFGFEEFRRDVEDRGGWTPVAYHSGVAYATQEAAWSVAIARVAWLAQQRKDAV</sequence>
<gene>
    <name evidence="1" type="ORF">SAMN02745126_00465</name>
</gene>
<keyword evidence="2" id="KW-1185">Reference proteome</keyword>
<dbReference type="RefSeq" id="WP_085932199.1">
    <property type="nucleotide sequence ID" value="NZ_FUWJ01000001.1"/>
</dbReference>
<protein>
    <submittedName>
        <fullName evidence="1">Uncharacterized protein</fullName>
    </submittedName>
</protein>
<name>A0A1T4JU12_9HYPH</name>
<reference evidence="2" key="1">
    <citation type="submission" date="2017-02" db="EMBL/GenBank/DDBJ databases">
        <authorList>
            <person name="Varghese N."/>
            <person name="Submissions S."/>
        </authorList>
    </citation>
    <scope>NUCLEOTIDE SEQUENCE [LARGE SCALE GENOMIC DNA]</scope>
    <source>
        <strain evidence="2">ATCC 27094</strain>
    </source>
</reference>
<dbReference type="STRING" id="225324.SAMN02745126_00465"/>
<evidence type="ECO:0000313" key="2">
    <source>
        <dbReference type="Proteomes" id="UP000190092"/>
    </source>
</evidence>
<evidence type="ECO:0000313" key="1">
    <source>
        <dbReference type="EMBL" id="SJZ33690.1"/>
    </source>
</evidence>
<accession>A0A1T4JU12</accession>
<dbReference type="Proteomes" id="UP000190092">
    <property type="component" value="Unassembled WGS sequence"/>
</dbReference>